<evidence type="ECO:0008006" key="3">
    <source>
        <dbReference type="Google" id="ProtNLM"/>
    </source>
</evidence>
<evidence type="ECO:0000313" key="2">
    <source>
        <dbReference type="Proteomes" id="UP001151760"/>
    </source>
</evidence>
<proteinExistence type="predicted"/>
<name>A0ABQ4YNC8_9ASTR</name>
<accession>A0ABQ4YNC8</accession>
<comment type="caution">
    <text evidence="1">The sequence shown here is derived from an EMBL/GenBank/DDBJ whole genome shotgun (WGS) entry which is preliminary data.</text>
</comment>
<keyword evidence="2" id="KW-1185">Reference proteome</keyword>
<evidence type="ECO:0000313" key="1">
    <source>
        <dbReference type="EMBL" id="GJS78258.1"/>
    </source>
</evidence>
<reference evidence="1" key="2">
    <citation type="submission" date="2022-01" db="EMBL/GenBank/DDBJ databases">
        <authorList>
            <person name="Yamashiro T."/>
            <person name="Shiraishi A."/>
            <person name="Satake H."/>
            <person name="Nakayama K."/>
        </authorList>
    </citation>
    <scope>NUCLEOTIDE SEQUENCE</scope>
</reference>
<protein>
    <recommendedName>
        <fullName evidence="3">Retrotransposon gag domain-containing protein</fullName>
    </recommendedName>
</protein>
<dbReference type="EMBL" id="BQNB010010511">
    <property type="protein sequence ID" value="GJS78258.1"/>
    <property type="molecule type" value="Genomic_DNA"/>
</dbReference>
<sequence>MAYSSSSLSKEVASYSLRTFLALRASSVDKSLDSSIAVNFGLHLVGRALKKFDAVVVGLQQEVLQLPRQRFLLRRLRSDVVVKSLTPSLERLRRRCVMPVKSSPYSMSTILQEIWCRANPADIFTVVTGITCITVNGKNAYELKGKLLNDLHNNAFDGTNGEEAVKHIEYFFRIVDPIDLPNVNHDKLRVVNFLISLVGGARRWFDKIKESIDRWDPTNPNFENWLASKFVNYKTMDIFAKGALWDYWKMGSDEVEPTDDESSNLG</sequence>
<dbReference type="Proteomes" id="UP001151760">
    <property type="component" value="Unassembled WGS sequence"/>
</dbReference>
<gene>
    <name evidence="1" type="ORF">Tco_0728139</name>
</gene>
<reference evidence="1" key="1">
    <citation type="journal article" date="2022" name="Int. J. Mol. Sci.">
        <title>Draft Genome of Tanacetum Coccineum: Genomic Comparison of Closely Related Tanacetum-Family Plants.</title>
        <authorList>
            <person name="Yamashiro T."/>
            <person name="Shiraishi A."/>
            <person name="Nakayama K."/>
            <person name="Satake H."/>
        </authorList>
    </citation>
    <scope>NUCLEOTIDE SEQUENCE</scope>
</reference>
<organism evidence="1 2">
    <name type="scientific">Tanacetum coccineum</name>
    <dbReference type="NCBI Taxonomy" id="301880"/>
    <lineage>
        <taxon>Eukaryota</taxon>
        <taxon>Viridiplantae</taxon>
        <taxon>Streptophyta</taxon>
        <taxon>Embryophyta</taxon>
        <taxon>Tracheophyta</taxon>
        <taxon>Spermatophyta</taxon>
        <taxon>Magnoliopsida</taxon>
        <taxon>eudicotyledons</taxon>
        <taxon>Gunneridae</taxon>
        <taxon>Pentapetalae</taxon>
        <taxon>asterids</taxon>
        <taxon>campanulids</taxon>
        <taxon>Asterales</taxon>
        <taxon>Asteraceae</taxon>
        <taxon>Asteroideae</taxon>
        <taxon>Anthemideae</taxon>
        <taxon>Anthemidinae</taxon>
        <taxon>Tanacetum</taxon>
    </lineage>
</organism>